<evidence type="ECO:0000256" key="3">
    <source>
        <dbReference type="SAM" id="MobiDB-lite"/>
    </source>
</evidence>
<dbReference type="Pfam" id="PF08236">
    <property type="entry name" value="SRI"/>
    <property type="match status" value="1"/>
</dbReference>
<dbReference type="Proteomes" id="UP000694920">
    <property type="component" value="Unplaced"/>
</dbReference>
<dbReference type="InterPro" id="IPR013257">
    <property type="entry name" value="SRI"/>
</dbReference>
<evidence type="ECO:0000256" key="2">
    <source>
        <dbReference type="ARBA" id="ARBA00023242"/>
    </source>
</evidence>
<accession>A0AAJ7BSS9</accession>
<feature type="domain" description="Set2 Rpb1 interacting" evidence="4">
    <location>
        <begin position="482"/>
        <end position="517"/>
    </location>
</feature>
<dbReference type="RefSeq" id="XP_015592698.1">
    <property type="nucleotide sequence ID" value="XM_015737212.2"/>
</dbReference>
<gene>
    <name evidence="6" type="primary">LOC107266563</name>
</gene>
<reference evidence="6" key="1">
    <citation type="submission" date="2025-08" db="UniProtKB">
        <authorList>
            <consortium name="RefSeq"/>
        </authorList>
    </citation>
    <scope>IDENTIFICATION</scope>
</reference>
<evidence type="ECO:0000256" key="1">
    <source>
        <dbReference type="ARBA" id="ARBA00004123"/>
    </source>
</evidence>
<evidence type="ECO:0000313" key="5">
    <source>
        <dbReference type="Proteomes" id="UP000694920"/>
    </source>
</evidence>
<name>A0AAJ7BSS9_CEPCN</name>
<comment type="subcellular location">
    <subcellularLocation>
        <location evidence="1">Nucleus</location>
    </subcellularLocation>
</comment>
<dbReference type="KEGG" id="ccin:107266563"/>
<organism evidence="5 6">
    <name type="scientific">Cephus cinctus</name>
    <name type="common">Wheat stem sawfly</name>
    <dbReference type="NCBI Taxonomy" id="211228"/>
    <lineage>
        <taxon>Eukaryota</taxon>
        <taxon>Metazoa</taxon>
        <taxon>Ecdysozoa</taxon>
        <taxon>Arthropoda</taxon>
        <taxon>Hexapoda</taxon>
        <taxon>Insecta</taxon>
        <taxon>Pterygota</taxon>
        <taxon>Neoptera</taxon>
        <taxon>Endopterygota</taxon>
        <taxon>Hymenoptera</taxon>
        <taxon>Cephoidea</taxon>
        <taxon>Cephidae</taxon>
        <taxon>Cephus</taxon>
    </lineage>
</organism>
<keyword evidence="2" id="KW-0539">Nucleus</keyword>
<dbReference type="GO" id="GO:0005694">
    <property type="term" value="C:chromosome"/>
    <property type="evidence" value="ECO:0007669"/>
    <property type="project" value="InterPro"/>
</dbReference>
<keyword evidence="5" id="KW-1185">Reference proteome</keyword>
<feature type="region of interest" description="Disordered" evidence="3">
    <location>
        <begin position="351"/>
        <end position="381"/>
    </location>
</feature>
<protein>
    <submittedName>
        <fullName evidence="6">Uncharacterized protein LOC107266563 isoform X1</fullName>
    </submittedName>
</protein>
<feature type="compositionally biased region" description="Polar residues" evidence="3">
    <location>
        <begin position="361"/>
        <end position="372"/>
    </location>
</feature>
<dbReference type="AlphaFoldDB" id="A0AAJ7BSS9"/>
<evidence type="ECO:0000259" key="4">
    <source>
        <dbReference type="Pfam" id="PF08236"/>
    </source>
</evidence>
<proteinExistence type="predicted"/>
<dbReference type="GeneID" id="107266563"/>
<dbReference type="GO" id="GO:0006355">
    <property type="term" value="P:regulation of DNA-templated transcription"/>
    <property type="evidence" value="ECO:0007669"/>
    <property type="project" value="InterPro"/>
</dbReference>
<sequence length="586" mass="66778">MRISVIKCQVFLSNDTMTTTRPIDMSLSLVLKQECNDNSLEDDDDDISSVSTMPLPAIPDRNLIAADDPNDEFLRLTTMVRGVYFSYLQKSLLSNYVVCCTPNKKDVTQIDLKTCAGQMELNAVRASLEASLYRQAMLKMISDIKAHTSRKKVHKKLEAFLSTPPSKVSIAVQTEELTLERFQTPDTIENKHLQDCSELLNSDDYTLAKILQANLEQDSLDQRVSDLLNEKEHPGGRSPMKKPSLNAYLKSEDCSNELEKDQKLATVKSEMDNLDDEAGTSQTKNDIHEIFGIGNTTKTVLQENDDSQDSLLQHMEDMFCESDDSSDLMTLIEKHSGVTKANIDLEIGKMCPESTKESKPNAKNSYKDNTGAPSELHANKRKLSFNNYKRMKKQATEGTPLSQEETLEDRKRRKISKIWFVERVHQVSKLKTRMTEISITNYRKHGRIKAKFLELFGESDDEDMMPDSPICIEEHLTACKERIAPWVVKHLMPFYKKKRISDRTLFKEVAKFIADMLIIENTFPGQPFHQIICCCALLFNPNVTSGSMLLLLYTIRITLIYTTFYSSAKRTIEFFSCMTSSTLFLF</sequence>
<evidence type="ECO:0000313" key="6">
    <source>
        <dbReference type="RefSeq" id="XP_015592698.1"/>
    </source>
</evidence>